<dbReference type="Pfam" id="PF03767">
    <property type="entry name" value="Acid_phosphat_B"/>
    <property type="match status" value="1"/>
</dbReference>
<feature type="signal peptide" evidence="2">
    <location>
        <begin position="1"/>
        <end position="21"/>
    </location>
</feature>
<keyword evidence="1 2" id="KW-0732">Signal</keyword>
<dbReference type="InterPro" id="IPR036412">
    <property type="entry name" value="HAD-like_sf"/>
</dbReference>
<reference evidence="4" key="1">
    <citation type="journal article" date="2019" name="Int. J. Syst. Evol. Microbiol.">
        <title>The Global Catalogue of Microorganisms (GCM) 10K type strain sequencing project: providing services to taxonomists for standard genome sequencing and annotation.</title>
        <authorList>
            <consortium name="The Broad Institute Genomics Platform"/>
            <consortium name="The Broad Institute Genome Sequencing Center for Infectious Disease"/>
            <person name="Wu L."/>
            <person name="Ma J."/>
        </authorList>
    </citation>
    <scope>NUCLEOTIDE SEQUENCE [LARGE SCALE GENOMIC DNA]</scope>
    <source>
        <strain evidence="4">CGMCC 1.13718</strain>
    </source>
</reference>
<protein>
    <submittedName>
        <fullName evidence="3">HAD family acid phosphatase</fullName>
    </submittedName>
</protein>
<evidence type="ECO:0000256" key="2">
    <source>
        <dbReference type="SAM" id="SignalP"/>
    </source>
</evidence>
<evidence type="ECO:0000313" key="3">
    <source>
        <dbReference type="EMBL" id="MFC4891928.1"/>
    </source>
</evidence>
<feature type="chain" id="PRO_5046674321" evidence="2">
    <location>
        <begin position="22"/>
        <end position="243"/>
    </location>
</feature>
<evidence type="ECO:0000313" key="4">
    <source>
        <dbReference type="Proteomes" id="UP001595926"/>
    </source>
</evidence>
<gene>
    <name evidence="3" type="ORF">ACFPDQ_02565</name>
</gene>
<dbReference type="InterPro" id="IPR005519">
    <property type="entry name" value="Acid_phosphat_B-like"/>
</dbReference>
<dbReference type="Gene3D" id="3.40.50.1000">
    <property type="entry name" value="HAD superfamily/HAD-like"/>
    <property type="match status" value="1"/>
</dbReference>
<sequence>MKKIIIGMLLVLQGSIGISYATGCDYPNIDGVKWYHISDEKRAIYLEVYNIAAEKIKAEVESQKLQKGQWGIILDIDETTLDNSLNEYENYKTYEFNEDEYNKAKGVSLPGAKMLVNLVHNLGGYVSFVTNRNGEAKGRVEATVKNLKQEGIYFDQVIFANGEEKVAHNKNPRFKAIETGKYLDDIILTNKLPAHEVIAYFGDNIQDFPNMTQDNMRKVDDDGYSMFGKKYFMFPNPTYGSWQ</sequence>
<proteinExistence type="predicted"/>
<dbReference type="RefSeq" id="WP_162523378.1">
    <property type="nucleotide sequence ID" value="NZ_JBHSJH010000001.1"/>
</dbReference>
<evidence type="ECO:0000256" key="1">
    <source>
        <dbReference type="ARBA" id="ARBA00022729"/>
    </source>
</evidence>
<keyword evidence="4" id="KW-1185">Reference proteome</keyword>
<accession>A0ABV9TBI3</accession>
<name>A0ABV9TBI3_9GAMM</name>
<dbReference type="SUPFAM" id="SSF56784">
    <property type="entry name" value="HAD-like"/>
    <property type="match status" value="1"/>
</dbReference>
<dbReference type="Proteomes" id="UP001595926">
    <property type="component" value="Unassembled WGS sequence"/>
</dbReference>
<comment type="caution">
    <text evidence="3">The sequence shown here is derived from an EMBL/GenBank/DDBJ whole genome shotgun (WGS) entry which is preliminary data.</text>
</comment>
<organism evidence="3 4">
    <name type="scientific">Pseudofrancisella aestuarii</name>
    <dbReference type="NCBI Taxonomy" id="2670347"/>
    <lineage>
        <taxon>Bacteria</taxon>
        <taxon>Pseudomonadati</taxon>
        <taxon>Pseudomonadota</taxon>
        <taxon>Gammaproteobacteria</taxon>
        <taxon>Thiotrichales</taxon>
        <taxon>Francisellaceae</taxon>
        <taxon>Pseudofrancisella</taxon>
    </lineage>
</organism>
<dbReference type="InterPro" id="IPR023214">
    <property type="entry name" value="HAD_sf"/>
</dbReference>
<dbReference type="EMBL" id="JBHSJH010000001">
    <property type="protein sequence ID" value="MFC4891928.1"/>
    <property type="molecule type" value="Genomic_DNA"/>
</dbReference>